<gene>
    <name evidence="1" type="ORF">SISNIDRAFT_457073</name>
</gene>
<name>A0A164S1Z4_9AGAM</name>
<feature type="non-terminal residue" evidence="1">
    <location>
        <position position="299"/>
    </location>
</feature>
<organism evidence="1 2">
    <name type="scientific">Sistotremastrum niveocremeum HHB9708</name>
    <dbReference type="NCBI Taxonomy" id="1314777"/>
    <lineage>
        <taxon>Eukaryota</taxon>
        <taxon>Fungi</taxon>
        <taxon>Dikarya</taxon>
        <taxon>Basidiomycota</taxon>
        <taxon>Agaricomycotina</taxon>
        <taxon>Agaricomycetes</taxon>
        <taxon>Sistotremastrales</taxon>
        <taxon>Sistotremastraceae</taxon>
        <taxon>Sertulicium</taxon>
        <taxon>Sertulicium niveocremeum</taxon>
    </lineage>
</organism>
<dbReference type="AlphaFoldDB" id="A0A164S1Z4"/>
<evidence type="ECO:0000313" key="2">
    <source>
        <dbReference type="Proteomes" id="UP000076722"/>
    </source>
</evidence>
<protein>
    <submittedName>
        <fullName evidence="1">Uncharacterized protein</fullName>
    </submittedName>
</protein>
<dbReference type="EMBL" id="KV419417">
    <property type="protein sequence ID" value="KZS91089.1"/>
    <property type="molecule type" value="Genomic_DNA"/>
</dbReference>
<sequence>MQVVVEQIPSVLRPILYHAIKQTEDALRCLNNQLERLSVDGVRLFDPMVMRFYDGIDARSHNFIAAISEILFAIVSWPGIDNEHRVAARNWQLAVREGSKPPSDQLSVELADSEVEDAHFTSSIVHEPNEPFMWSAFETTVESIGGSSSPIPEIPKVPEPQNRTIDLDDIDEGPARMGLLFKNDKVQIWYRKTDGEIIYLGSHSWHGEPVWFINAFLALTRLSRIDLASDYGIGVEDPDKRTVTIRTLSDQSIEIGLVIDFKPPPVPQYLCDRGPYTWTTRYLGEGITFEDSRFGTYHG</sequence>
<dbReference type="Proteomes" id="UP000076722">
    <property type="component" value="Unassembled WGS sequence"/>
</dbReference>
<reference evidence="1 2" key="1">
    <citation type="journal article" date="2016" name="Mol. Biol. Evol.">
        <title>Comparative Genomics of Early-Diverging Mushroom-Forming Fungi Provides Insights into the Origins of Lignocellulose Decay Capabilities.</title>
        <authorList>
            <person name="Nagy L.G."/>
            <person name="Riley R."/>
            <person name="Tritt A."/>
            <person name="Adam C."/>
            <person name="Daum C."/>
            <person name="Floudas D."/>
            <person name="Sun H."/>
            <person name="Yadav J.S."/>
            <person name="Pangilinan J."/>
            <person name="Larsson K.H."/>
            <person name="Matsuura K."/>
            <person name="Barry K."/>
            <person name="Labutti K."/>
            <person name="Kuo R."/>
            <person name="Ohm R.A."/>
            <person name="Bhattacharya S.S."/>
            <person name="Shirouzu T."/>
            <person name="Yoshinaga Y."/>
            <person name="Martin F.M."/>
            <person name="Grigoriev I.V."/>
            <person name="Hibbett D.S."/>
        </authorList>
    </citation>
    <scope>NUCLEOTIDE SEQUENCE [LARGE SCALE GENOMIC DNA]</scope>
    <source>
        <strain evidence="1 2">HHB9708</strain>
    </source>
</reference>
<accession>A0A164S1Z4</accession>
<proteinExistence type="predicted"/>
<evidence type="ECO:0000313" key="1">
    <source>
        <dbReference type="EMBL" id="KZS91089.1"/>
    </source>
</evidence>
<keyword evidence="2" id="KW-1185">Reference proteome</keyword>